<gene>
    <name evidence="3" type="ORF">BCR38DRAFT_420017</name>
</gene>
<keyword evidence="2" id="KW-0472">Membrane</keyword>
<dbReference type="InParanoid" id="A0A1Y2EEC9"/>
<comment type="caution">
    <text evidence="3">The sequence shown here is derived from an EMBL/GenBank/DDBJ whole genome shotgun (WGS) entry which is preliminary data.</text>
</comment>
<dbReference type="AlphaFoldDB" id="A0A1Y2EEC9"/>
<sequence>MSYLEATSSHHHDPPPSPWTFSSARPPPSSFRPSPSSLLPFSFFLSSLCLLLPFLLPLPLLGFFVLPHHVEAGHVSPKGHDESIQDHTVAHLSDDPAFPGGFLDGPQRGQEVFSGRVHGVEGVMGPLGARFLRRLSMSWAFVLGDGDLTGRLG</sequence>
<evidence type="ECO:0000313" key="4">
    <source>
        <dbReference type="Proteomes" id="UP000193689"/>
    </source>
</evidence>
<evidence type="ECO:0000256" key="1">
    <source>
        <dbReference type="SAM" id="MobiDB-lite"/>
    </source>
</evidence>
<dbReference type="EMBL" id="MCFJ01000002">
    <property type="protein sequence ID" value="ORY69757.1"/>
    <property type="molecule type" value="Genomic_DNA"/>
</dbReference>
<organism evidence="3 4">
    <name type="scientific">Pseudomassariella vexata</name>
    <dbReference type="NCBI Taxonomy" id="1141098"/>
    <lineage>
        <taxon>Eukaryota</taxon>
        <taxon>Fungi</taxon>
        <taxon>Dikarya</taxon>
        <taxon>Ascomycota</taxon>
        <taxon>Pezizomycotina</taxon>
        <taxon>Sordariomycetes</taxon>
        <taxon>Xylariomycetidae</taxon>
        <taxon>Amphisphaeriales</taxon>
        <taxon>Pseudomassariaceae</taxon>
        <taxon>Pseudomassariella</taxon>
    </lineage>
</organism>
<keyword evidence="4" id="KW-1185">Reference proteome</keyword>
<feature type="transmembrane region" description="Helical" evidence="2">
    <location>
        <begin position="41"/>
        <end position="66"/>
    </location>
</feature>
<keyword evidence="2" id="KW-0812">Transmembrane</keyword>
<keyword evidence="2" id="KW-1133">Transmembrane helix</keyword>
<protein>
    <submittedName>
        <fullName evidence="3">Uncharacterized protein</fullName>
    </submittedName>
</protein>
<evidence type="ECO:0000256" key="2">
    <source>
        <dbReference type="SAM" id="Phobius"/>
    </source>
</evidence>
<evidence type="ECO:0000313" key="3">
    <source>
        <dbReference type="EMBL" id="ORY69757.1"/>
    </source>
</evidence>
<accession>A0A1Y2EEC9</accession>
<reference evidence="3 4" key="1">
    <citation type="submission" date="2016-07" db="EMBL/GenBank/DDBJ databases">
        <title>Pervasive Adenine N6-methylation of Active Genes in Fungi.</title>
        <authorList>
            <consortium name="DOE Joint Genome Institute"/>
            <person name="Mondo S.J."/>
            <person name="Dannebaum R.O."/>
            <person name="Kuo R.C."/>
            <person name="Labutti K."/>
            <person name="Haridas S."/>
            <person name="Kuo A."/>
            <person name="Salamov A."/>
            <person name="Ahrendt S.R."/>
            <person name="Lipzen A."/>
            <person name="Sullivan W."/>
            <person name="Andreopoulos W.B."/>
            <person name="Clum A."/>
            <person name="Lindquist E."/>
            <person name="Daum C."/>
            <person name="Ramamoorthy G.K."/>
            <person name="Gryganskyi A."/>
            <person name="Culley D."/>
            <person name="Magnuson J.K."/>
            <person name="James T.Y."/>
            <person name="O'Malley M.A."/>
            <person name="Stajich J.E."/>
            <person name="Spatafora J.W."/>
            <person name="Visel A."/>
            <person name="Grigoriev I.V."/>
        </authorList>
    </citation>
    <scope>NUCLEOTIDE SEQUENCE [LARGE SCALE GENOMIC DNA]</scope>
    <source>
        <strain evidence="3 4">CBS 129021</strain>
    </source>
</reference>
<name>A0A1Y2EEC9_9PEZI</name>
<proteinExistence type="predicted"/>
<dbReference type="GeneID" id="63775569"/>
<dbReference type="Proteomes" id="UP000193689">
    <property type="component" value="Unassembled WGS sequence"/>
</dbReference>
<feature type="region of interest" description="Disordered" evidence="1">
    <location>
        <begin position="1"/>
        <end position="26"/>
    </location>
</feature>
<dbReference type="RefSeq" id="XP_040719707.1">
    <property type="nucleotide sequence ID" value="XM_040859357.1"/>
</dbReference>